<dbReference type="InterPro" id="IPR036291">
    <property type="entry name" value="NAD(P)-bd_dom_sf"/>
</dbReference>
<dbReference type="InterPro" id="IPR002347">
    <property type="entry name" value="SDR_fam"/>
</dbReference>
<dbReference type="OrthoDB" id="335726at2"/>
<dbReference type="InterPro" id="IPR020904">
    <property type="entry name" value="Sc_DH/Rdtase_CS"/>
</dbReference>
<protein>
    <submittedName>
        <fullName evidence="3">Short-chain dehydrogenase</fullName>
    </submittedName>
</protein>
<comment type="similarity">
    <text evidence="1">Belongs to the short-chain dehydrogenases/reductases (SDR) family.</text>
</comment>
<dbReference type="SUPFAM" id="SSF51735">
    <property type="entry name" value="NAD(P)-binding Rossmann-fold domains"/>
    <property type="match status" value="1"/>
</dbReference>
<dbReference type="PANTHER" id="PTHR44196:SF1">
    <property type="entry name" value="DEHYDROGENASE_REDUCTASE SDR FAMILY MEMBER 7B"/>
    <property type="match status" value="1"/>
</dbReference>
<organism evidence="3 4">
    <name type="scientific">Rhodospira trueperi</name>
    <dbReference type="NCBI Taxonomy" id="69960"/>
    <lineage>
        <taxon>Bacteria</taxon>
        <taxon>Pseudomonadati</taxon>
        <taxon>Pseudomonadota</taxon>
        <taxon>Alphaproteobacteria</taxon>
        <taxon>Rhodospirillales</taxon>
        <taxon>Rhodospirillaceae</taxon>
        <taxon>Rhodospira</taxon>
    </lineage>
</organism>
<evidence type="ECO:0000256" key="1">
    <source>
        <dbReference type="ARBA" id="ARBA00006484"/>
    </source>
</evidence>
<evidence type="ECO:0000313" key="3">
    <source>
        <dbReference type="EMBL" id="SDD82615.1"/>
    </source>
</evidence>
<dbReference type="PANTHER" id="PTHR44196">
    <property type="entry name" value="DEHYDROGENASE/REDUCTASE SDR FAMILY MEMBER 7B"/>
    <property type="match status" value="1"/>
</dbReference>
<accession>A0A1G6XYZ7</accession>
<keyword evidence="2" id="KW-0560">Oxidoreductase</keyword>
<dbReference type="AlphaFoldDB" id="A0A1G6XYZ7"/>
<evidence type="ECO:0000313" key="4">
    <source>
        <dbReference type="Proteomes" id="UP000199412"/>
    </source>
</evidence>
<evidence type="ECO:0000256" key="2">
    <source>
        <dbReference type="ARBA" id="ARBA00023002"/>
    </source>
</evidence>
<reference evidence="3 4" key="1">
    <citation type="submission" date="2016-10" db="EMBL/GenBank/DDBJ databases">
        <authorList>
            <person name="de Groot N.N."/>
        </authorList>
    </citation>
    <scope>NUCLEOTIDE SEQUENCE [LARGE SCALE GENOMIC DNA]</scope>
    <source>
        <strain evidence="3 4">ATCC 700224</strain>
    </source>
</reference>
<dbReference type="GO" id="GO:0016020">
    <property type="term" value="C:membrane"/>
    <property type="evidence" value="ECO:0007669"/>
    <property type="project" value="TreeGrafter"/>
</dbReference>
<dbReference type="Proteomes" id="UP000199412">
    <property type="component" value="Unassembled WGS sequence"/>
</dbReference>
<dbReference type="PRINTS" id="PR00081">
    <property type="entry name" value="GDHRDH"/>
</dbReference>
<dbReference type="STRING" id="69960.SAMN05421720_101667"/>
<dbReference type="EMBL" id="FNAP01000001">
    <property type="protein sequence ID" value="SDD82615.1"/>
    <property type="molecule type" value="Genomic_DNA"/>
</dbReference>
<dbReference type="Gene3D" id="3.40.50.720">
    <property type="entry name" value="NAD(P)-binding Rossmann-like Domain"/>
    <property type="match status" value="1"/>
</dbReference>
<name>A0A1G6XYZ7_9PROT</name>
<dbReference type="GO" id="GO:0016491">
    <property type="term" value="F:oxidoreductase activity"/>
    <property type="evidence" value="ECO:0007669"/>
    <property type="project" value="UniProtKB-KW"/>
</dbReference>
<sequence>MTRRPAVPSRILITGASSGLGAVLAVVYAAPGVSLVLGARRLDRLESVAEDCRKRGAAVEIARIDVTDREETSAWVRAADESAPLDLLIANAGISGGTGGGEEPEDQTRDIFAVNLAGVLNTVQPVLSTMRTRGRGQIALMASIAGFRGFPGAPAYCASKAAVKVWGEGLRGWLAADGVRVSVICPGYVRTPMTDANRFPMPFLMDADRAADIIRRGLARNKGRIAFPWPMAFAGWLAGALPDALVDRLTRGFPRKS</sequence>
<proteinExistence type="inferred from homology"/>
<keyword evidence="4" id="KW-1185">Reference proteome</keyword>
<dbReference type="PROSITE" id="PS00061">
    <property type="entry name" value="ADH_SHORT"/>
    <property type="match status" value="1"/>
</dbReference>
<gene>
    <name evidence="3" type="ORF">SAMN05421720_101667</name>
</gene>
<dbReference type="Pfam" id="PF00106">
    <property type="entry name" value="adh_short"/>
    <property type="match status" value="1"/>
</dbReference>
<dbReference type="RefSeq" id="WP_092781953.1">
    <property type="nucleotide sequence ID" value="NZ_FNAP01000001.1"/>
</dbReference>